<protein>
    <submittedName>
        <fullName evidence="1">Uncharacterized protein</fullName>
    </submittedName>
</protein>
<sequence>MLFDCSPKDGKSSIARCGKNQSTRRHVKHYPLFCSMNLSRWELPIAVPRILSPDVHFTFLSMASTLYKLSSILDCNVDAKPAFEHGVACHFTALENPSLMERIGVSHKAKTHLSVQINTGRIALVTQYRRMEFSVCDVHFRLHGKKDVFFIIAGAPAEPYTFASRLFAVEFTGGLQLVQHINALKTATALPDASHDMMLKEQVLSTLEFGREMWTLAMWNKLYPYSGLVQDLQSAAALLDQGNWVEVDAAFKTIYDNFHMHAAINKVTDGRHPSYYRPSHMTLLMAKVKALRIHLALYI</sequence>
<dbReference type="Proteomes" id="UP000481153">
    <property type="component" value="Unassembled WGS sequence"/>
</dbReference>
<dbReference type="EMBL" id="VJMJ01000364">
    <property type="protein sequence ID" value="KAF0721796.1"/>
    <property type="molecule type" value="Genomic_DNA"/>
</dbReference>
<comment type="caution">
    <text evidence="1">The sequence shown here is derived from an EMBL/GenBank/DDBJ whole genome shotgun (WGS) entry which is preliminary data.</text>
</comment>
<dbReference type="VEuPathDB" id="FungiDB:AeMF1_016271"/>
<organism evidence="1 2">
    <name type="scientific">Aphanomyces euteiches</name>
    <dbReference type="NCBI Taxonomy" id="100861"/>
    <lineage>
        <taxon>Eukaryota</taxon>
        <taxon>Sar</taxon>
        <taxon>Stramenopiles</taxon>
        <taxon>Oomycota</taxon>
        <taxon>Saprolegniomycetes</taxon>
        <taxon>Saprolegniales</taxon>
        <taxon>Verrucalvaceae</taxon>
        <taxon>Aphanomyces</taxon>
    </lineage>
</organism>
<evidence type="ECO:0000313" key="1">
    <source>
        <dbReference type="EMBL" id="KAF0721796.1"/>
    </source>
</evidence>
<reference evidence="1 2" key="1">
    <citation type="submission" date="2019-07" db="EMBL/GenBank/DDBJ databases">
        <title>Genomics analysis of Aphanomyces spp. identifies a new class of oomycete effector associated with host adaptation.</title>
        <authorList>
            <person name="Gaulin E."/>
        </authorList>
    </citation>
    <scope>NUCLEOTIDE SEQUENCE [LARGE SCALE GENOMIC DNA]</scope>
    <source>
        <strain evidence="1 2">ATCC 201684</strain>
    </source>
</reference>
<evidence type="ECO:0000313" key="2">
    <source>
        <dbReference type="Proteomes" id="UP000481153"/>
    </source>
</evidence>
<accession>A0A6G0W6P2</accession>
<keyword evidence="2" id="KW-1185">Reference proteome</keyword>
<dbReference type="AlphaFoldDB" id="A0A6G0W6P2"/>
<name>A0A6G0W6P2_9STRA</name>
<gene>
    <name evidence="1" type="ORF">Ae201684_018904</name>
</gene>
<proteinExistence type="predicted"/>